<name>A0ABY4E3E5_9NEIS</name>
<keyword evidence="3" id="KW-1185">Reference proteome</keyword>
<organism evidence="2 3">
    <name type="scientific">Vitreoscilla massiliensis</name>
    <dbReference type="NCBI Taxonomy" id="1689272"/>
    <lineage>
        <taxon>Bacteria</taxon>
        <taxon>Pseudomonadati</taxon>
        <taxon>Pseudomonadota</taxon>
        <taxon>Betaproteobacteria</taxon>
        <taxon>Neisseriales</taxon>
        <taxon>Neisseriaceae</taxon>
        <taxon>Vitreoscilla</taxon>
    </lineage>
</organism>
<feature type="compositionally biased region" description="Polar residues" evidence="1">
    <location>
        <begin position="1"/>
        <end position="22"/>
    </location>
</feature>
<gene>
    <name evidence="2" type="ORF">LVJ82_04750</name>
</gene>
<proteinExistence type="predicted"/>
<feature type="region of interest" description="Disordered" evidence="1">
    <location>
        <begin position="81"/>
        <end position="108"/>
    </location>
</feature>
<accession>A0ABY4E3E5</accession>
<evidence type="ECO:0000313" key="2">
    <source>
        <dbReference type="EMBL" id="UOO90294.1"/>
    </source>
</evidence>
<dbReference type="EMBL" id="CP091511">
    <property type="protein sequence ID" value="UOO90294.1"/>
    <property type="molecule type" value="Genomic_DNA"/>
</dbReference>
<evidence type="ECO:0000256" key="1">
    <source>
        <dbReference type="SAM" id="MobiDB-lite"/>
    </source>
</evidence>
<dbReference type="Proteomes" id="UP000832011">
    <property type="component" value="Chromosome"/>
</dbReference>
<protein>
    <submittedName>
        <fullName evidence="2">Uncharacterized protein</fullName>
    </submittedName>
</protein>
<evidence type="ECO:0000313" key="3">
    <source>
        <dbReference type="Proteomes" id="UP000832011"/>
    </source>
</evidence>
<reference evidence="2 3" key="1">
    <citation type="journal article" date="2022" name="Res Sq">
        <title>Evolution of multicellular longitudinally dividing oral cavity symbionts (Neisseriaceae).</title>
        <authorList>
            <person name="Nyongesa S."/>
            <person name="Weber P."/>
            <person name="Bernet E."/>
            <person name="Pullido F."/>
            <person name="Nieckarz M."/>
            <person name="Delaby M."/>
            <person name="Nieves C."/>
            <person name="Viehboeck T."/>
            <person name="Krause N."/>
            <person name="Rivera-Millot A."/>
            <person name="Nakamura A."/>
            <person name="Vischer N."/>
            <person name="VanNieuwenhze M."/>
            <person name="Brun Y."/>
            <person name="Cava F."/>
            <person name="Bulgheresi S."/>
            <person name="Veyrier F."/>
        </authorList>
    </citation>
    <scope>NUCLEOTIDE SEQUENCE [LARGE SCALE GENOMIC DNA]</scope>
    <source>
        <strain evidence="2 3">SN4</strain>
    </source>
</reference>
<feature type="region of interest" description="Disordered" evidence="1">
    <location>
        <begin position="1"/>
        <end position="39"/>
    </location>
</feature>
<sequence>MNIRSHTVTKIETQAKSDTIQGGQIGVEGDGKEKSTADQQAALNAKVAAENKKLEEENKKIAEQNNKMNEENCTRAKINKNNVETAGRVNDREKLSASYQQDIDRYCK</sequence>